<sequence>MKSIWEATFENNVIRIENNWFSGEKLFVNDKLQDYQINYFSTPILTGHLKNSKDEKLNIKVNILQEFFGVNCILFIADEQVALKKIK</sequence>
<dbReference type="OrthoDB" id="7067095at2"/>
<protein>
    <submittedName>
        <fullName evidence="1">Uncharacterized protein</fullName>
    </submittedName>
</protein>
<dbReference type="EMBL" id="SRPE01000005">
    <property type="protein sequence ID" value="TGN27253.1"/>
    <property type="molecule type" value="Genomic_DNA"/>
</dbReference>
<accession>A0A4Z1B1R3</accession>
<keyword evidence="2" id="KW-1185">Reference proteome</keyword>
<name>A0A4Z1B1R3_9FLAO</name>
<gene>
    <name evidence="1" type="ORF">E4J94_08560</name>
</gene>
<dbReference type="AlphaFoldDB" id="A0A4Z1B1R3"/>
<proteinExistence type="predicted"/>
<organism evidence="1 2">
    <name type="scientific">Empedobacter tilapiae</name>
    <dbReference type="NCBI Taxonomy" id="2491114"/>
    <lineage>
        <taxon>Bacteria</taxon>
        <taxon>Pseudomonadati</taxon>
        <taxon>Bacteroidota</taxon>
        <taxon>Flavobacteriia</taxon>
        <taxon>Flavobacteriales</taxon>
        <taxon>Weeksellaceae</taxon>
        <taxon>Empedobacter</taxon>
    </lineage>
</organism>
<comment type="caution">
    <text evidence="1">The sequence shown here is derived from an EMBL/GenBank/DDBJ whole genome shotgun (WGS) entry which is preliminary data.</text>
</comment>
<evidence type="ECO:0000313" key="1">
    <source>
        <dbReference type="EMBL" id="TGN27253.1"/>
    </source>
</evidence>
<dbReference type="RefSeq" id="WP_135835404.1">
    <property type="nucleotide sequence ID" value="NZ_CAUQWU010000005.1"/>
</dbReference>
<dbReference type="Proteomes" id="UP000297998">
    <property type="component" value="Unassembled WGS sequence"/>
</dbReference>
<evidence type="ECO:0000313" key="2">
    <source>
        <dbReference type="Proteomes" id="UP000297998"/>
    </source>
</evidence>
<reference evidence="1 2" key="1">
    <citation type="submission" date="2019-03" db="EMBL/GenBank/DDBJ databases">
        <title>Empedobacter tilapiae sp. nov., isolated from an intestine of Nile tilapia Oreochromis niloticus.</title>
        <authorList>
            <person name="Kim Y.-O."/>
            <person name="Yoon J.-H."/>
        </authorList>
    </citation>
    <scope>NUCLEOTIDE SEQUENCE [LARGE SCALE GENOMIC DNA]</scope>
    <source>
        <strain evidence="1 2">MRS2</strain>
    </source>
</reference>